<protein>
    <submittedName>
        <fullName evidence="1">Uncharacterized protein</fullName>
    </submittedName>
</protein>
<reference evidence="1" key="1">
    <citation type="submission" date="2014-11" db="EMBL/GenBank/DDBJ databases">
        <authorList>
            <person name="Otto D Thomas"/>
            <person name="Naeem Raeece"/>
        </authorList>
    </citation>
    <scope>NUCLEOTIDE SEQUENCE</scope>
</reference>
<gene>
    <name evidence="1" type="ORF">Cvel_15178</name>
</gene>
<dbReference type="VEuPathDB" id="CryptoDB:Cvel_15178"/>
<sequence length="264" mass="30158">MPHFELDLAFDGAVGYIAVVERLLLLLWMCEASILVGNKAVGHPRIPSLALRPPPSYLRLGTTMTEANPMIPGDSPDSILQNPNKYGPDLQAMDLANKFNDNYGRFKVALQELENARNALKAISNTWPRTVDYVLLPTNPSSKNLDLTVNQIQERQQWGLRQINDMYNAVEMVKRERLPLAPRSIEFMTEWVKFWKVSGKTSSEEPGEPDWKWMVPHIAPTLLHNKVHDPNFGREVYVPQSDFLFLIFLFVYKSRRAPALRSQA</sequence>
<dbReference type="EMBL" id="CDMZ01000121">
    <property type="protein sequence ID" value="CEM07208.1"/>
    <property type="molecule type" value="Genomic_DNA"/>
</dbReference>
<accession>A0A0G4F5V0</accession>
<evidence type="ECO:0000313" key="1">
    <source>
        <dbReference type="EMBL" id="CEM07208.1"/>
    </source>
</evidence>
<organism evidence="1">
    <name type="scientific">Chromera velia CCMP2878</name>
    <dbReference type="NCBI Taxonomy" id="1169474"/>
    <lineage>
        <taxon>Eukaryota</taxon>
        <taxon>Sar</taxon>
        <taxon>Alveolata</taxon>
        <taxon>Colpodellida</taxon>
        <taxon>Chromeraceae</taxon>
        <taxon>Chromera</taxon>
    </lineage>
</organism>
<name>A0A0G4F5V0_9ALVE</name>
<dbReference type="AlphaFoldDB" id="A0A0G4F5V0"/>
<proteinExistence type="predicted"/>